<keyword evidence="2" id="KW-1185">Reference proteome</keyword>
<dbReference type="Proteomes" id="UP000555103">
    <property type="component" value="Unassembled WGS sequence"/>
</dbReference>
<dbReference type="EMBL" id="JACIEP010000026">
    <property type="protein sequence ID" value="MBB4038262.1"/>
    <property type="molecule type" value="Genomic_DNA"/>
</dbReference>
<reference evidence="1 2" key="1">
    <citation type="submission" date="2020-08" db="EMBL/GenBank/DDBJ databases">
        <title>Genomic Encyclopedia of Type Strains, Phase IV (KMG-IV): sequencing the most valuable type-strain genomes for metagenomic binning, comparative biology and taxonomic classification.</title>
        <authorList>
            <person name="Goeker M."/>
        </authorList>
    </citation>
    <scope>NUCLEOTIDE SEQUENCE [LARGE SCALE GENOMIC DNA]</scope>
    <source>
        <strain evidence="1 2">DSM 104969</strain>
    </source>
</reference>
<organism evidence="1 2">
    <name type="scientific">Dysgonomonas hofstadii</name>
    <dbReference type="NCBI Taxonomy" id="637886"/>
    <lineage>
        <taxon>Bacteria</taxon>
        <taxon>Pseudomonadati</taxon>
        <taxon>Bacteroidota</taxon>
        <taxon>Bacteroidia</taxon>
        <taxon>Bacteroidales</taxon>
        <taxon>Dysgonomonadaceae</taxon>
        <taxon>Dysgonomonas</taxon>
    </lineage>
</organism>
<dbReference type="AlphaFoldDB" id="A0A840D0V5"/>
<evidence type="ECO:0000313" key="2">
    <source>
        <dbReference type="Proteomes" id="UP000555103"/>
    </source>
</evidence>
<proteinExistence type="predicted"/>
<evidence type="ECO:0000313" key="1">
    <source>
        <dbReference type="EMBL" id="MBB4038262.1"/>
    </source>
</evidence>
<sequence>MKGDEDPPKKSHFDLVKTIKDKDIPSPVASFLLNLLTGGNGSGQPKFFPVAWFGELGVDAECFPFGAGKIGGGAGIILRGEDKGKLFGHINDGYGVGFM</sequence>
<gene>
    <name evidence="1" type="ORF">GGR21_004194</name>
</gene>
<comment type="caution">
    <text evidence="1">The sequence shown here is derived from an EMBL/GenBank/DDBJ whole genome shotgun (WGS) entry which is preliminary data.</text>
</comment>
<name>A0A840D0V5_9BACT</name>
<accession>A0A840D0V5</accession>
<protein>
    <submittedName>
        <fullName evidence="1">Uncharacterized protein</fullName>
    </submittedName>
</protein>